<protein>
    <submittedName>
        <fullName evidence="5">Copia protein</fullName>
    </submittedName>
</protein>
<evidence type="ECO:0000313" key="4">
    <source>
        <dbReference type="EMBL" id="CAL1165094.1"/>
    </source>
</evidence>
<dbReference type="Proteomes" id="UP001152797">
    <property type="component" value="Unassembled WGS sequence"/>
</dbReference>
<proteinExistence type="predicted"/>
<feature type="non-terminal residue" evidence="3">
    <location>
        <position position="1"/>
    </location>
</feature>
<name>A0A9P1DMP5_9DINO</name>
<gene>
    <name evidence="3" type="ORF">C1SCF055_LOCUS36853</name>
</gene>
<reference evidence="3" key="1">
    <citation type="submission" date="2022-10" db="EMBL/GenBank/DDBJ databases">
        <authorList>
            <person name="Chen Y."/>
            <person name="Dougan E. K."/>
            <person name="Chan C."/>
            <person name="Rhodes N."/>
            <person name="Thang M."/>
        </authorList>
    </citation>
    <scope>NUCLEOTIDE SEQUENCE</scope>
</reference>
<evidence type="ECO:0000313" key="3">
    <source>
        <dbReference type="EMBL" id="CAI4011719.1"/>
    </source>
</evidence>
<dbReference type="EMBL" id="CAMXCT010005220">
    <property type="protein sequence ID" value="CAI4011719.1"/>
    <property type="molecule type" value="Genomic_DNA"/>
</dbReference>
<feature type="non-terminal residue" evidence="3">
    <location>
        <position position="533"/>
    </location>
</feature>
<dbReference type="EMBL" id="CAMXCT030005220">
    <property type="protein sequence ID" value="CAL4799031.1"/>
    <property type="molecule type" value="Genomic_DNA"/>
</dbReference>
<accession>A0A9P1DMP5</accession>
<dbReference type="EMBL" id="CAMXCT020005220">
    <property type="protein sequence ID" value="CAL1165094.1"/>
    <property type="molecule type" value="Genomic_DNA"/>
</dbReference>
<reference evidence="4" key="2">
    <citation type="submission" date="2024-04" db="EMBL/GenBank/DDBJ databases">
        <authorList>
            <person name="Chen Y."/>
            <person name="Shah S."/>
            <person name="Dougan E. K."/>
            <person name="Thang M."/>
            <person name="Chan C."/>
        </authorList>
    </citation>
    <scope>NUCLEOTIDE SEQUENCE [LARGE SCALE GENOMIC DNA]</scope>
</reference>
<feature type="coiled-coil region" evidence="1">
    <location>
        <begin position="181"/>
        <end position="215"/>
    </location>
</feature>
<keyword evidence="6" id="KW-1185">Reference proteome</keyword>
<comment type="caution">
    <text evidence="3">The sequence shown here is derived from an EMBL/GenBank/DDBJ whole genome shotgun (WGS) entry which is preliminary data.</text>
</comment>
<evidence type="ECO:0000313" key="5">
    <source>
        <dbReference type="EMBL" id="CAL4799031.1"/>
    </source>
</evidence>
<feature type="compositionally biased region" description="Basic and acidic residues" evidence="2">
    <location>
        <begin position="133"/>
        <end position="145"/>
    </location>
</feature>
<evidence type="ECO:0000256" key="1">
    <source>
        <dbReference type="SAM" id="Coils"/>
    </source>
</evidence>
<feature type="region of interest" description="Disordered" evidence="2">
    <location>
        <begin position="46"/>
        <end position="166"/>
    </location>
</feature>
<keyword evidence="1" id="KW-0175">Coiled coil</keyword>
<dbReference type="AlphaFoldDB" id="A0A9P1DMP5"/>
<sequence>HFSSRQKAVALPIRFEGYEHKAVSVEHSQWLDTEDLRRCLPILSGAPTPNLSPEALESWNRPVPQDDESDASSLAPLPSGQLDSERDPMHAFQTFGDTKNEITSGGEMPHDMDPNGTEVNENLEPLATGMGGKRAERMGNRRGQVDGKTSAGATSVQGEGEKRENYGHENGLEEALGDQVLQHFQQEAMRLQSQNSMLSKELQKLREEKQRNELNACPEPPRKFRGIMGDCKYRVRGDAMMPREARTVWFERGVESEALKEQLEKETYKNKSMATSGYCRAKETSEAVEGMKRTAGIGNSGVSSSQHACHKGTQHVHVDLMRAFHEAHHPDGASAVLGEHALHSQACNQHAFGAHPQHDRAFLEHEHGKACPLDRASTLHEHGDLRPHVRASTLHEHGDLRPHVRASLRCDRAVVEDGDLKAIPIQLPQLPSPKGRDASLEAGDWIIQLEPLVGDLSKNATTWWRRVMATTTEEHSLWLYSDPLSRLKITAPETSALSAGYECLDQKVTSLLWQAVPKAIKDEVVAARELTTA</sequence>
<evidence type="ECO:0000313" key="6">
    <source>
        <dbReference type="Proteomes" id="UP001152797"/>
    </source>
</evidence>
<evidence type="ECO:0000256" key="2">
    <source>
        <dbReference type="SAM" id="MobiDB-lite"/>
    </source>
</evidence>
<organism evidence="3">
    <name type="scientific">Cladocopium goreaui</name>
    <dbReference type="NCBI Taxonomy" id="2562237"/>
    <lineage>
        <taxon>Eukaryota</taxon>
        <taxon>Sar</taxon>
        <taxon>Alveolata</taxon>
        <taxon>Dinophyceae</taxon>
        <taxon>Suessiales</taxon>
        <taxon>Symbiodiniaceae</taxon>
        <taxon>Cladocopium</taxon>
    </lineage>
</organism>